<dbReference type="RefSeq" id="WP_130969359.1">
    <property type="nucleotide sequence ID" value="NZ_SIXI01000018.1"/>
</dbReference>
<proteinExistence type="predicted"/>
<gene>
    <name evidence="1" type="ORF">EYS42_16790</name>
</gene>
<dbReference type="OrthoDB" id="5458950at2"/>
<dbReference type="Proteomes" id="UP000292120">
    <property type="component" value="Unassembled WGS sequence"/>
</dbReference>
<name>A0A4Q9GUE8_9BURK</name>
<reference evidence="1 2" key="1">
    <citation type="submission" date="2019-02" db="EMBL/GenBank/DDBJ databases">
        <title>Aquabacterium sp. strain KMB7.</title>
        <authorList>
            <person name="Chen W.-M."/>
        </authorList>
    </citation>
    <scope>NUCLEOTIDE SEQUENCE [LARGE SCALE GENOMIC DNA]</scope>
    <source>
        <strain evidence="1 2">KMB7</strain>
    </source>
</reference>
<dbReference type="EMBL" id="SIXI01000018">
    <property type="protein sequence ID" value="TBO27464.1"/>
    <property type="molecule type" value="Genomic_DNA"/>
</dbReference>
<evidence type="ECO:0000313" key="2">
    <source>
        <dbReference type="Proteomes" id="UP000292120"/>
    </source>
</evidence>
<protein>
    <submittedName>
        <fullName evidence="1">Uncharacterized protein</fullName>
    </submittedName>
</protein>
<organism evidence="1 2">
    <name type="scientific">Aquabacterium lacunae</name>
    <dbReference type="NCBI Taxonomy" id="2528630"/>
    <lineage>
        <taxon>Bacteria</taxon>
        <taxon>Pseudomonadati</taxon>
        <taxon>Pseudomonadota</taxon>
        <taxon>Betaproteobacteria</taxon>
        <taxon>Burkholderiales</taxon>
        <taxon>Aquabacterium</taxon>
    </lineage>
</organism>
<dbReference type="AlphaFoldDB" id="A0A4Q9GUE8"/>
<keyword evidence="2" id="KW-1185">Reference proteome</keyword>
<sequence length="175" mass="19924">MQAAKREFLIYELGLLSLKAALSTRAGGAPIYARSCKEHQRGATKDGFRAVLHEVLVNYSSGTVDEEQHVYFIANTAERFTKRYSKTLHQGRLRFGVAQKLINMHLKYLWVAGIIDEPIHCPIDGIVRDLAGLQYDWTSSDSQDEYLTAISHLKRVAASRSLAVWELEEFRRRAQ</sequence>
<accession>A0A4Q9GUE8</accession>
<evidence type="ECO:0000313" key="1">
    <source>
        <dbReference type="EMBL" id="TBO27464.1"/>
    </source>
</evidence>
<comment type="caution">
    <text evidence="1">The sequence shown here is derived from an EMBL/GenBank/DDBJ whole genome shotgun (WGS) entry which is preliminary data.</text>
</comment>